<keyword evidence="4" id="KW-1185">Reference proteome</keyword>
<dbReference type="Gene3D" id="3.30.450.20">
    <property type="entry name" value="PAS domain"/>
    <property type="match status" value="1"/>
</dbReference>
<dbReference type="GO" id="GO:0016791">
    <property type="term" value="F:phosphatase activity"/>
    <property type="evidence" value="ECO:0007669"/>
    <property type="project" value="TreeGrafter"/>
</dbReference>
<comment type="caution">
    <text evidence="3">The sequence shown here is derived from an EMBL/GenBank/DDBJ whole genome shotgun (WGS) entry which is preliminary data.</text>
</comment>
<dbReference type="Pfam" id="PF07228">
    <property type="entry name" value="SpoIIE"/>
    <property type="match status" value="1"/>
</dbReference>
<name>A0A4Q5IWC6_9ACTN</name>
<dbReference type="InterPro" id="IPR036513">
    <property type="entry name" value="STAS_dom_sf"/>
</dbReference>
<sequence length="653" mass="68743">MSDDGRLGRRSPEHDEVEAMMAGFDQCSHVLLALRGPELRLAAFNQPGADLVGNRTLGLPLREAFADLAGQGIYEPYERCFATGEPQSMGVWRIQFDAPDGGRGEAYVDFTVTPWKGAVGEVLGVVGEGRDVSEQVRAAQAAEARQSLAEQTWADVPLLVRTMQDELLPRALPMLPHLDVGARYLLAAEDDASGGDWFDAVVRPDGLVALVAGDVVGHGTSASATMGQLRAVAYERLTSTAPLPQVLADLDRYARGVPEARHATVCVVELDPRTGAGRYCTAGHPPPLVVTSGRSSFLPPSGAGPLATTGDLAIGTFTLPSVNDLVVLYSDGLLERPGTTPAASTVELAATVGDAAAGRGLALGAPVRATERVCQLTLEIMTRTTGHSDDITILAAERTAPPEPLRLTVPAQAVFLAEVRDRLGRWLDRLDVRALDRIALTHAVSELLANAAEHAYAHRTVAGEMTLELELTGTGVIAVAVTDQGRWRPPSEATTDHPLPGGRGLHMARAFLDGLDVHGTDHGTTATGALRPHRPAILLTAGTVAPPPRHEPSFEVVQRDDVLVVRGALLGGAADELDRALRRRTAAGVVAAVVDLTDVTHLGSAAVRVLHDVITTDGTDVTLVAPYGTPAQHILDLVRLPHGTGPDGGPASF</sequence>
<protein>
    <recommendedName>
        <fullName evidence="2">STAS domain-containing protein</fullName>
    </recommendedName>
</protein>
<evidence type="ECO:0000313" key="4">
    <source>
        <dbReference type="Proteomes" id="UP000291189"/>
    </source>
</evidence>
<dbReference type="Pfam" id="PF08448">
    <property type="entry name" value="PAS_4"/>
    <property type="match status" value="1"/>
</dbReference>
<dbReference type="PANTHER" id="PTHR43156:SF2">
    <property type="entry name" value="STAGE II SPORULATION PROTEIN E"/>
    <property type="match status" value="1"/>
</dbReference>
<dbReference type="SUPFAM" id="SSF55874">
    <property type="entry name" value="ATPase domain of HSP90 chaperone/DNA topoisomerase II/histidine kinase"/>
    <property type="match status" value="1"/>
</dbReference>
<feature type="domain" description="STAS" evidence="2">
    <location>
        <begin position="562"/>
        <end position="653"/>
    </location>
</feature>
<dbReference type="Gene3D" id="3.30.565.10">
    <property type="entry name" value="Histidine kinase-like ATPase, C-terminal domain"/>
    <property type="match status" value="1"/>
</dbReference>
<dbReference type="InterPro" id="IPR036457">
    <property type="entry name" value="PPM-type-like_dom_sf"/>
</dbReference>
<dbReference type="InterPro" id="IPR001932">
    <property type="entry name" value="PPM-type_phosphatase-like_dom"/>
</dbReference>
<evidence type="ECO:0000259" key="2">
    <source>
        <dbReference type="PROSITE" id="PS50801"/>
    </source>
</evidence>
<dbReference type="InterPro" id="IPR036890">
    <property type="entry name" value="HATPase_C_sf"/>
</dbReference>
<dbReference type="Gene3D" id="3.30.750.24">
    <property type="entry name" value="STAS domain"/>
    <property type="match status" value="1"/>
</dbReference>
<dbReference type="AlphaFoldDB" id="A0A4Q5IWC6"/>
<dbReference type="RefSeq" id="WP_129989203.1">
    <property type="nucleotide sequence ID" value="NZ_SDPU01000035.1"/>
</dbReference>
<dbReference type="InterPro" id="IPR052016">
    <property type="entry name" value="Bact_Sigma-Reg"/>
</dbReference>
<dbReference type="Gene3D" id="3.60.40.10">
    <property type="entry name" value="PPM-type phosphatase domain"/>
    <property type="match status" value="1"/>
</dbReference>
<dbReference type="PANTHER" id="PTHR43156">
    <property type="entry name" value="STAGE II SPORULATION PROTEIN E-RELATED"/>
    <property type="match status" value="1"/>
</dbReference>
<dbReference type="Pfam" id="PF13581">
    <property type="entry name" value="HATPase_c_2"/>
    <property type="match status" value="1"/>
</dbReference>
<accession>A0A4Q5IWC6</accession>
<dbReference type="OrthoDB" id="163538at2"/>
<dbReference type="Proteomes" id="UP000291189">
    <property type="component" value="Unassembled WGS sequence"/>
</dbReference>
<dbReference type="SMART" id="SM00331">
    <property type="entry name" value="PP2C_SIG"/>
    <property type="match status" value="1"/>
</dbReference>
<dbReference type="Pfam" id="PF01740">
    <property type="entry name" value="STAS"/>
    <property type="match status" value="1"/>
</dbReference>
<dbReference type="CDD" id="cd16936">
    <property type="entry name" value="HATPase_RsbW-like"/>
    <property type="match status" value="1"/>
</dbReference>
<reference evidence="3 4" key="1">
    <citation type="submission" date="2019-01" db="EMBL/GenBank/DDBJ databases">
        <title>Nocardioides guangzhouensis sp. nov., an actinobacterium isolated from soil.</title>
        <authorList>
            <person name="Fu Y."/>
            <person name="Cai Y."/>
            <person name="Lin Z."/>
            <person name="Chen P."/>
        </authorList>
    </citation>
    <scope>NUCLEOTIDE SEQUENCE [LARGE SCALE GENOMIC DNA]</scope>
    <source>
        <strain evidence="3 4">NBRC 105384</strain>
    </source>
</reference>
<dbReference type="InterPro" id="IPR003594">
    <property type="entry name" value="HATPase_dom"/>
</dbReference>
<dbReference type="InterPro" id="IPR002645">
    <property type="entry name" value="STAS_dom"/>
</dbReference>
<evidence type="ECO:0000313" key="3">
    <source>
        <dbReference type="EMBL" id="RYU09438.1"/>
    </source>
</evidence>
<keyword evidence="1" id="KW-0378">Hydrolase</keyword>
<evidence type="ECO:0000256" key="1">
    <source>
        <dbReference type="ARBA" id="ARBA00022801"/>
    </source>
</evidence>
<gene>
    <name evidence="3" type="ORF">ETU37_20455</name>
</gene>
<proteinExistence type="predicted"/>
<dbReference type="EMBL" id="SDPU01000035">
    <property type="protein sequence ID" value="RYU09438.1"/>
    <property type="molecule type" value="Genomic_DNA"/>
</dbReference>
<dbReference type="PROSITE" id="PS50801">
    <property type="entry name" value="STAS"/>
    <property type="match status" value="1"/>
</dbReference>
<organism evidence="3 4">
    <name type="scientific">Nocardioides iriomotensis</name>
    <dbReference type="NCBI Taxonomy" id="715784"/>
    <lineage>
        <taxon>Bacteria</taxon>
        <taxon>Bacillati</taxon>
        <taxon>Actinomycetota</taxon>
        <taxon>Actinomycetes</taxon>
        <taxon>Propionibacteriales</taxon>
        <taxon>Nocardioidaceae</taxon>
        <taxon>Nocardioides</taxon>
    </lineage>
</organism>
<dbReference type="InterPro" id="IPR013656">
    <property type="entry name" value="PAS_4"/>
</dbReference>